<accession>A0A2V5GTM1</accession>
<dbReference type="InterPro" id="IPR016461">
    <property type="entry name" value="COMT-like"/>
</dbReference>
<evidence type="ECO:0000256" key="4">
    <source>
        <dbReference type="ARBA" id="ARBA00038277"/>
    </source>
</evidence>
<evidence type="ECO:0000259" key="5">
    <source>
        <dbReference type="Pfam" id="PF00891"/>
    </source>
</evidence>
<dbReference type="EMBL" id="KZ825210">
    <property type="protein sequence ID" value="PYI14508.1"/>
    <property type="molecule type" value="Genomic_DNA"/>
</dbReference>
<feature type="domain" description="O-methyltransferase C-terminal" evidence="5">
    <location>
        <begin position="175"/>
        <end position="301"/>
    </location>
</feature>
<reference evidence="7 8" key="1">
    <citation type="submission" date="2018-02" db="EMBL/GenBank/DDBJ databases">
        <title>The genomes of Aspergillus section Nigri reveals drivers in fungal speciation.</title>
        <authorList>
            <consortium name="DOE Joint Genome Institute"/>
            <person name="Vesth T.C."/>
            <person name="Nybo J."/>
            <person name="Theobald S."/>
            <person name="Brandl J."/>
            <person name="Frisvad J.C."/>
            <person name="Nielsen K.F."/>
            <person name="Lyhne E.K."/>
            <person name="Kogle M.E."/>
            <person name="Kuo A."/>
            <person name="Riley R."/>
            <person name="Clum A."/>
            <person name="Nolan M."/>
            <person name="Lipzen A."/>
            <person name="Salamov A."/>
            <person name="Henrissat B."/>
            <person name="Wiebenga A."/>
            <person name="De vries R.P."/>
            <person name="Grigoriev I.V."/>
            <person name="Mortensen U.H."/>
            <person name="Andersen M.R."/>
            <person name="Baker S.E."/>
        </authorList>
    </citation>
    <scope>NUCLEOTIDE SEQUENCE [LARGE SCALE GENOMIC DNA]</scope>
    <source>
        <strain evidence="7 8">CBS 115571</strain>
    </source>
</reference>
<dbReference type="Pfam" id="PF08100">
    <property type="entry name" value="Dimerisation"/>
    <property type="match status" value="1"/>
</dbReference>
<keyword evidence="2 7" id="KW-0808">Transferase</keyword>
<evidence type="ECO:0000256" key="3">
    <source>
        <dbReference type="ARBA" id="ARBA00022691"/>
    </source>
</evidence>
<sequence>MSDNANTVKNLAELISSYSESYNQKLGLGASTEHESSVISAACRELGALVAAPENWVNTVAGSYNNSAAICLALDLGIPRLLSQNRSASLDALIEATGAAPSLLRCVMTLCVENRIFDEPSKETYALNANSTCLLNENFRSWIHYLVDDGLKMGSYLSVYAQNNSFKIPDGKHKTAFEMAFQSRRFDSAMERYFHRSTQAPIEDIFNFDVLRPGATLVDVGGGRGHHSLRLAMQFPQSSFTVQDFMCKKPTIREEPAIAEAMSRVTWQQHDFFEKQPVRGASLYLLSHILMDHTDRSVRRFAVFCTWNIICADGS</sequence>
<keyword evidence="1 7" id="KW-0489">Methyltransferase</keyword>
<dbReference type="PANTHER" id="PTHR43712:SF5">
    <property type="entry name" value="O-METHYLTRANSFERASE ASQN-RELATED"/>
    <property type="match status" value="1"/>
</dbReference>
<organism evidence="7 8">
    <name type="scientific">Aspergillus violaceofuscus (strain CBS 115571)</name>
    <dbReference type="NCBI Taxonomy" id="1450538"/>
    <lineage>
        <taxon>Eukaryota</taxon>
        <taxon>Fungi</taxon>
        <taxon>Dikarya</taxon>
        <taxon>Ascomycota</taxon>
        <taxon>Pezizomycotina</taxon>
        <taxon>Eurotiomycetes</taxon>
        <taxon>Eurotiomycetidae</taxon>
        <taxon>Eurotiales</taxon>
        <taxon>Aspergillaceae</taxon>
        <taxon>Aspergillus</taxon>
    </lineage>
</organism>
<evidence type="ECO:0000259" key="6">
    <source>
        <dbReference type="Pfam" id="PF08100"/>
    </source>
</evidence>
<dbReference type="InterPro" id="IPR001077">
    <property type="entry name" value="COMT_C"/>
</dbReference>
<name>A0A2V5GTM1_ASPV1</name>
<gene>
    <name evidence="7" type="ORF">BO99DRAFT_344908</name>
</gene>
<keyword evidence="8" id="KW-1185">Reference proteome</keyword>
<keyword evidence="3" id="KW-0949">S-adenosyl-L-methionine</keyword>
<protein>
    <submittedName>
        <fullName evidence="7">Putative O-methyltransferase</fullName>
    </submittedName>
</protein>
<proteinExistence type="inferred from homology"/>
<dbReference type="SUPFAM" id="SSF46785">
    <property type="entry name" value="Winged helix' DNA-binding domain"/>
    <property type="match status" value="1"/>
</dbReference>
<dbReference type="GO" id="GO:0032259">
    <property type="term" value="P:methylation"/>
    <property type="evidence" value="ECO:0007669"/>
    <property type="project" value="UniProtKB-KW"/>
</dbReference>
<dbReference type="Pfam" id="PF00891">
    <property type="entry name" value="Methyltransf_2"/>
    <property type="match status" value="1"/>
</dbReference>
<dbReference type="InterPro" id="IPR036390">
    <property type="entry name" value="WH_DNA-bd_sf"/>
</dbReference>
<evidence type="ECO:0000256" key="1">
    <source>
        <dbReference type="ARBA" id="ARBA00022603"/>
    </source>
</evidence>
<comment type="similarity">
    <text evidence="4">Belongs to the class I-like SAM-binding methyltransferase superfamily. Cation-independent O-methyltransferase family.</text>
</comment>
<evidence type="ECO:0000313" key="7">
    <source>
        <dbReference type="EMBL" id="PYI14508.1"/>
    </source>
</evidence>
<evidence type="ECO:0000313" key="8">
    <source>
        <dbReference type="Proteomes" id="UP000249829"/>
    </source>
</evidence>
<dbReference type="InterPro" id="IPR012967">
    <property type="entry name" value="COMT_dimerisation"/>
</dbReference>
<dbReference type="OMA" id="KRIMRIC"/>
<dbReference type="GO" id="GO:0046983">
    <property type="term" value="F:protein dimerization activity"/>
    <property type="evidence" value="ECO:0007669"/>
    <property type="project" value="InterPro"/>
</dbReference>
<dbReference type="Proteomes" id="UP000249829">
    <property type="component" value="Unassembled WGS sequence"/>
</dbReference>
<dbReference type="InterPro" id="IPR029063">
    <property type="entry name" value="SAM-dependent_MTases_sf"/>
</dbReference>
<dbReference type="AlphaFoldDB" id="A0A2V5GTM1"/>
<dbReference type="GO" id="GO:0044550">
    <property type="term" value="P:secondary metabolite biosynthetic process"/>
    <property type="evidence" value="ECO:0007669"/>
    <property type="project" value="UniProtKB-ARBA"/>
</dbReference>
<dbReference type="PROSITE" id="PS51683">
    <property type="entry name" value="SAM_OMT_II"/>
    <property type="match status" value="1"/>
</dbReference>
<evidence type="ECO:0000256" key="2">
    <source>
        <dbReference type="ARBA" id="ARBA00022679"/>
    </source>
</evidence>
<dbReference type="PANTHER" id="PTHR43712">
    <property type="entry name" value="PUTATIVE (AFU_ORTHOLOGUE AFUA_4G14580)-RELATED"/>
    <property type="match status" value="1"/>
</dbReference>
<feature type="domain" description="O-methyltransferase dimerisation" evidence="6">
    <location>
        <begin position="62"/>
        <end position="136"/>
    </location>
</feature>
<dbReference type="GO" id="GO:0008171">
    <property type="term" value="F:O-methyltransferase activity"/>
    <property type="evidence" value="ECO:0007669"/>
    <property type="project" value="InterPro"/>
</dbReference>
<dbReference type="Gene3D" id="3.40.50.150">
    <property type="entry name" value="Vaccinia Virus protein VP39"/>
    <property type="match status" value="1"/>
</dbReference>
<dbReference type="InterPro" id="IPR036388">
    <property type="entry name" value="WH-like_DNA-bd_sf"/>
</dbReference>
<dbReference type="SUPFAM" id="SSF53335">
    <property type="entry name" value="S-adenosyl-L-methionine-dependent methyltransferases"/>
    <property type="match status" value="1"/>
</dbReference>
<dbReference type="Gene3D" id="1.10.10.10">
    <property type="entry name" value="Winged helix-like DNA-binding domain superfamily/Winged helix DNA-binding domain"/>
    <property type="match status" value="1"/>
</dbReference>